<dbReference type="SMART" id="SM00746">
    <property type="entry name" value="TRASH"/>
    <property type="match status" value="1"/>
</dbReference>
<sequence length="207" mass="22201">MLFVELLVPKGMFDEWERRVLAGRLTARRLLSAGDGTTAAADPGVMDLLDSLSHVVVREEEVWIAGGTLLDTPLDGSRAPCYVVNVIVGLWGKEMSEHLVSRITAELAEAEGRPEPNAVVNVISLPEGGYGLRGRVWRSSDFLALIEDSKTGPVEETPDGMVVDPVCGATVPLAEAVLLKRDGQTYGFCCPHCRGHFVRESSAAGAS</sequence>
<evidence type="ECO:0000313" key="3">
    <source>
        <dbReference type="Proteomes" id="UP000316541"/>
    </source>
</evidence>
<gene>
    <name evidence="2" type="ORF">FLX08_07595</name>
</gene>
<dbReference type="InterPro" id="IPR011017">
    <property type="entry name" value="TRASH_dom"/>
</dbReference>
<dbReference type="RefSeq" id="WP_142617491.1">
    <property type="nucleotide sequence ID" value="NZ_VIRM01000006.1"/>
</dbReference>
<reference evidence="2 3" key="1">
    <citation type="submission" date="2019-07" db="EMBL/GenBank/DDBJ databases">
        <title>Microbispora hainanensis DSM 45428.</title>
        <authorList>
            <person name="Thawai C."/>
        </authorList>
    </citation>
    <scope>NUCLEOTIDE SEQUENCE [LARGE SCALE GENOMIC DNA]</scope>
    <source>
        <strain evidence="2 3">DSM 45428</strain>
    </source>
</reference>
<dbReference type="EMBL" id="VIRM01000006">
    <property type="protein sequence ID" value="TQS22689.1"/>
    <property type="molecule type" value="Genomic_DNA"/>
</dbReference>
<name>A0A544Z0Z2_9ACTN</name>
<evidence type="ECO:0000259" key="1">
    <source>
        <dbReference type="SMART" id="SM00746"/>
    </source>
</evidence>
<evidence type="ECO:0000313" key="2">
    <source>
        <dbReference type="EMBL" id="TQS22689.1"/>
    </source>
</evidence>
<accession>A0A544Z0Z2</accession>
<organism evidence="2 3">
    <name type="scientific">Microbispora hainanensis</name>
    <dbReference type="NCBI Taxonomy" id="568844"/>
    <lineage>
        <taxon>Bacteria</taxon>
        <taxon>Bacillati</taxon>
        <taxon>Actinomycetota</taxon>
        <taxon>Actinomycetes</taxon>
        <taxon>Streptosporangiales</taxon>
        <taxon>Streptosporangiaceae</taxon>
        <taxon>Microbispora</taxon>
    </lineage>
</organism>
<dbReference type="InterPro" id="IPR007029">
    <property type="entry name" value="YHS_dom"/>
</dbReference>
<dbReference type="Proteomes" id="UP000316541">
    <property type="component" value="Unassembled WGS sequence"/>
</dbReference>
<comment type="caution">
    <text evidence="2">The sequence shown here is derived from an EMBL/GenBank/DDBJ whole genome shotgun (WGS) entry which is preliminary data.</text>
</comment>
<dbReference type="Pfam" id="PF04945">
    <property type="entry name" value="YHS"/>
    <property type="match status" value="1"/>
</dbReference>
<protein>
    <submittedName>
        <fullName evidence="2">YHS domain-containing protein</fullName>
    </submittedName>
</protein>
<feature type="domain" description="TRASH" evidence="1">
    <location>
        <begin position="164"/>
        <end position="201"/>
    </location>
</feature>
<proteinExistence type="predicted"/>
<dbReference type="AlphaFoldDB" id="A0A544Z0Z2"/>